<evidence type="ECO:0000313" key="4">
    <source>
        <dbReference type="Proteomes" id="UP000285060"/>
    </source>
</evidence>
<evidence type="ECO:0000313" key="3">
    <source>
        <dbReference type="EMBL" id="RHY26533.1"/>
    </source>
</evidence>
<name>A0A3R6ZLF6_9STRA</name>
<evidence type="ECO:0000256" key="1">
    <source>
        <dbReference type="SAM" id="Coils"/>
    </source>
</evidence>
<gene>
    <name evidence="3" type="ORF">DYB32_007524</name>
</gene>
<feature type="region of interest" description="Disordered" evidence="2">
    <location>
        <begin position="174"/>
        <end position="241"/>
    </location>
</feature>
<dbReference type="AlphaFoldDB" id="A0A3R6ZLF6"/>
<feature type="region of interest" description="Disordered" evidence="2">
    <location>
        <begin position="337"/>
        <end position="360"/>
    </location>
</feature>
<feature type="compositionally biased region" description="Polar residues" evidence="2">
    <location>
        <begin position="338"/>
        <end position="347"/>
    </location>
</feature>
<organism evidence="3 4">
    <name type="scientific">Aphanomyces invadans</name>
    <dbReference type="NCBI Taxonomy" id="157072"/>
    <lineage>
        <taxon>Eukaryota</taxon>
        <taxon>Sar</taxon>
        <taxon>Stramenopiles</taxon>
        <taxon>Oomycota</taxon>
        <taxon>Saprolegniomycetes</taxon>
        <taxon>Saprolegniales</taxon>
        <taxon>Verrucalvaceae</taxon>
        <taxon>Aphanomyces</taxon>
    </lineage>
</organism>
<comment type="caution">
    <text evidence="3">The sequence shown here is derived from an EMBL/GenBank/DDBJ whole genome shotgun (WGS) entry which is preliminary data.</text>
</comment>
<keyword evidence="1" id="KW-0175">Coiled coil</keyword>
<proteinExistence type="predicted"/>
<keyword evidence="4" id="KW-1185">Reference proteome</keyword>
<feature type="compositionally biased region" description="Acidic residues" evidence="2">
    <location>
        <begin position="22"/>
        <end position="31"/>
    </location>
</feature>
<feature type="coiled-coil region" evidence="1">
    <location>
        <begin position="92"/>
        <end position="149"/>
    </location>
</feature>
<accession>A0A3R6ZLF6</accession>
<feature type="compositionally biased region" description="Low complexity" evidence="2">
    <location>
        <begin position="179"/>
        <end position="203"/>
    </location>
</feature>
<reference evidence="3 4" key="1">
    <citation type="submission" date="2018-08" db="EMBL/GenBank/DDBJ databases">
        <title>Aphanomyces genome sequencing and annotation.</title>
        <authorList>
            <person name="Minardi D."/>
            <person name="Oidtmann B."/>
            <person name="Van Der Giezen M."/>
            <person name="Studholme D.J."/>
        </authorList>
    </citation>
    <scope>NUCLEOTIDE SEQUENCE [LARGE SCALE GENOMIC DNA]</scope>
    <source>
        <strain evidence="3 4">NJM0002</strain>
    </source>
</reference>
<feature type="compositionally biased region" description="Basic and acidic residues" evidence="2">
    <location>
        <begin position="222"/>
        <end position="241"/>
    </location>
</feature>
<dbReference type="Proteomes" id="UP000285060">
    <property type="component" value="Unassembled WGS sequence"/>
</dbReference>
<dbReference type="VEuPathDB" id="FungiDB:H310_06967"/>
<evidence type="ECO:0000256" key="2">
    <source>
        <dbReference type="SAM" id="MobiDB-lite"/>
    </source>
</evidence>
<protein>
    <submittedName>
        <fullName evidence="3">Uncharacterized protein</fullName>
    </submittedName>
</protein>
<feature type="region of interest" description="Disordered" evidence="2">
    <location>
        <begin position="15"/>
        <end position="48"/>
    </location>
</feature>
<dbReference type="EMBL" id="QUSY01000976">
    <property type="protein sequence ID" value="RHY26533.1"/>
    <property type="molecule type" value="Genomic_DNA"/>
</dbReference>
<sequence length="385" mass="43366">MAVAADFSGWVKELDSFKPSADDGDDDEEDRLQDMSATYTSRSKKGHASQLDEIKQEMKLLNWHKLANEAALKAALIKTKKLKREDARQFSLVDAEEHMERLQQIEEEENLKPLEVTAEFIRQYEEDERKQEVYKLVELERRISSLEQDDIEPASAAVVAPLLKGSTTLKFTKTSNGRTTAQKVSSKSKQSKSKSQTSTFLTSVPEPKKSRLAAAVPSTGTKSREAQRAAELRRMPERDRQKALKMDKKQAMARQSAQQAVKIDQWAEKKKQAAAARKVNYVKSNQRAAAVDVKAKTTRGAKNRHMEDFQAMKRGFEAKKAGMAKVGTVVNTVKKRTPTVSSRNQAVPMQPWGTRPKPPTEQRLLPMIHGTLPRAQPCESFIRCD</sequence>